<evidence type="ECO:0000313" key="3">
    <source>
        <dbReference type="Proteomes" id="UP000229749"/>
    </source>
</evidence>
<dbReference type="InterPro" id="IPR053863">
    <property type="entry name" value="Glyoxy/Ble-like_N"/>
</dbReference>
<reference evidence="3" key="1">
    <citation type="submission" date="2017-09" db="EMBL/GenBank/DDBJ databases">
        <title>Depth-based differentiation of microbial function through sediment-hosted aquifers and enrichment of novel symbionts in the deep terrestrial subsurface.</title>
        <authorList>
            <person name="Probst A.J."/>
            <person name="Ladd B."/>
            <person name="Jarett J.K."/>
            <person name="Geller-Mcgrath D.E."/>
            <person name="Sieber C.M.K."/>
            <person name="Emerson J.B."/>
            <person name="Anantharaman K."/>
            <person name="Thomas B.C."/>
            <person name="Malmstrom R."/>
            <person name="Stieglmeier M."/>
            <person name="Klingl A."/>
            <person name="Woyke T."/>
            <person name="Ryan C.M."/>
            <person name="Banfield J.F."/>
        </authorList>
    </citation>
    <scope>NUCLEOTIDE SEQUENCE [LARGE SCALE GENOMIC DNA]</scope>
</reference>
<dbReference type="PANTHER" id="PTHR33993">
    <property type="entry name" value="GLYOXALASE-RELATED"/>
    <property type="match status" value="1"/>
</dbReference>
<feature type="domain" description="VOC" evidence="1">
    <location>
        <begin position="3"/>
        <end position="132"/>
    </location>
</feature>
<comment type="caution">
    <text evidence="2">The sequence shown here is derived from an EMBL/GenBank/DDBJ whole genome shotgun (WGS) entry which is preliminary data.</text>
</comment>
<dbReference type="Gene3D" id="3.10.180.10">
    <property type="entry name" value="2,3-Dihydroxybiphenyl 1,2-Dioxygenase, domain 1"/>
    <property type="match status" value="1"/>
</dbReference>
<accession>A0A2M7XIC1</accession>
<name>A0A2M7XIC1_9BACT</name>
<evidence type="ECO:0000259" key="1">
    <source>
        <dbReference type="PROSITE" id="PS51819"/>
    </source>
</evidence>
<dbReference type="Proteomes" id="UP000229749">
    <property type="component" value="Unassembled WGS sequence"/>
</dbReference>
<protein>
    <submittedName>
        <fullName evidence="2">Glyoxalase</fullName>
    </submittedName>
</protein>
<dbReference type="InterPro" id="IPR037523">
    <property type="entry name" value="VOC_core"/>
</dbReference>
<dbReference type="CDD" id="cd07247">
    <property type="entry name" value="SgaA_N_like"/>
    <property type="match status" value="1"/>
</dbReference>
<dbReference type="PANTHER" id="PTHR33993:SF2">
    <property type="entry name" value="VOC DOMAIN-CONTAINING PROTEIN"/>
    <property type="match status" value="1"/>
</dbReference>
<dbReference type="SUPFAM" id="SSF54593">
    <property type="entry name" value="Glyoxalase/Bleomycin resistance protein/Dihydroxybiphenyl dioxygenase"/>
    <property type="match status" value="1"/>
</dbReference>
<dbReference type="PROSITE" id="PS51819">
    <property type="entry name" value="VOC"/>
    <property type="match status" value="1"/>
</dbReference>
<proteinExistence type="predicted"/>
<dbReference type="EMBL" id="PFWS01000020">
    <property type="protein sequence ID" value="PJA47466.1"/>
    <property type="molecule type" value="Genomic_DNA"/>
</dbReference>
<dbReference type="Pfam" id="PF22677">
    <property type="entry name" value="Ble-like_N"/>
    <property type="match status" value="1"/>
</dbReference>
<dbReference type="AlphaFoldDB" id="A0A2M7XIC1"/>
<dbReference type="InterPro" id="IPR052164">
    <property type="entry name" value="Anthracycline_SecMetBiosynth"/>
</dbReference>
<sequence length="136" mass="15298">MNPIVHFEIPADDIDRAIEFYTKTFGWQINKFDMPSEASTEGNPYYVVITTEVDDKKMPTKPGTINGGLMKRVNPGHVFTNYIQVDSIEQMLQDISINGGTIVMPKTEIAPAMGWIAMFKDTEDNLMGLYELTNGM</sequence>
<dbReference type="InterPro" id="IPR029068">
    <property type="entry name" value="Glyas_Bleomycin-R_OHBP_Dase"/>
</dbReference>
<organism evidence="2 3">
    <name type="scientific">Candidatus Uhrbacteria bacterium CG_4_9_14_3_um_filter_36_7</name>
    <dbReference type="NCBI Taxonomy" id="1975033"/>
    <lineage>
        <taxon>Bacteria</taxon>
        <taxon>Candidatus Uhriibacteriota</taxon>
    </lineage>
</organism>
<gene>
    <name evidence="2" type="ORF">CO172_01380</name>
</gene>
<evidence type="ECO:0000313" key="2">
    <source>
        <dbReference type="EMBL" id="PJA47466.1"/>
    </source>
</evidence>